<dbReference type="Gene3D" id="3.40.50.300">
    <property type="entry name" value="P-loop containing nucleotide triphosphate hydrolases"/>
    <property type="match status" value="1"/>
</dbReference>
<keyword evidence="7" id="KW-0862">Zinc</keyword>
<dbReference type="SUPFAM" id="SSF48019">
    <property type="entry name" value="post-AAA+ oligomerization domain-like"/>
    <property type="match status" value="1"/>
</dbReference>
<dbReference type="Pfam" id="PF22608">
    <property type="entry name" value="DNAX_ATPase_lid"/>
    <property type="match status" value="1"/>
</dbReference>
<dbReference type="Gene3D" id="1.20.272.10">
    <property type="match status" value="1"/>
</dbReference>
<keyword evidence="4 11" id="KW-0235">DNA replication</keyword>
<feature type="compositionally biased region" description="Low complexity" evidence="12">
    <location>
        <begin position="370"/>
        <end position="402"/>
    </location>
</feature>
<evidence type="ECO:0000256" key="10">
    <source>
        <dbReference type="ARBA" id="ARBA00049244"/>
    </source>
</evidence>
<dbReference type="InterPro" id="IPR001270">
    <property type="entry name" value="ClpA/B"/>
</dbReference>
<gene>
    <name evidence="11" type="primary">dnaX</name>
    <name evidence="14" type="ORF">NCCP691_38370</name>
</gene>
<evidence type="ECO:0000313" key="14">
    <source>
        <dbReference type="EMBL" id="GIZ53823.1"/>
    </source>
</evidence>
<dbReference type="Gene3D" id="1.10.8.60">
    <property type="match status" value="1"/>
</dbReference>
<dbReference type="NCBIfam" id="TIGR02397">
    <property type="entry name" value="dnaX_nterm"/>
    <property type="match status" value="1"/>
</dbReference>
<evidence type="ECO:0000256" key="4">
    <source>
        <dbReference type="ARBA" id="ARBA00022705"/>
    </source>
</evidence>
<evidence type="ECO:0000313" key="15">
    <source>
        <dbReference type="Proteomes" id="UP000887222"/>
    </source>
</evidence>
<dbReference type="Pfam" id="PF12169">
    <property type="entry name" value="DNA_pol3_gamma3"/>
    <property type="match status" value="1"/>
</dbReference>
<evidence type="ECO:0000256" key="12">
    <source>
        <dbReference type="SAM" id="MobiDB-lite"/>
    </source>
</evidence>
<evidence type="ECO:0000256" key="5">
    <source>
        <dbReference type="ARBA" id="ARBA00022723"/>
    </source>
</evidence>
<comment type="caution">
    <text evidence="14">The sequence shown here is derived from an EMBL/GenBank/DDBJ whole genome shotgun (WGS) entry which is preliminary data.</text>
</comment>
<name>A0ABQ4Q9C5_9BURK</name>
<evidence type="ECO:0000256" key="7">
    <source>
        <dbReference type="ARBA" id="ARBA00022833"/>
    </source>
</evidence>
<dbReference type="PANTHER" id="PTHR11669:SF0">
    <property type="entry name" value="PROTEIN STICHEL-LIKE 2"/>
    <property type="match status" value="1"/>
</dbReference>
<dbReference type="PANTHER" id="PTHR11669">
    <property type="entry name" value="REPLICATION FACTOR C / DNA POLYMERASE III GAMMA-TAU SUBUNIT"/>
    <property type="match status" value="1"/>
</dbReference>
<feature type="domain" description="AAA+ ATPase" evidence="13">
    <location>
        <begin position="13"/>
        <end position="155"/>
    </location>
</feature>
<dbReference type="CDD" id="cd18137">
    <property type="entry name" value="HLD_clamp_pol_III_gamma_tau"/>
    <property type="match status" value="1"/>
</dbReference>
<dbReference type="EMBL" id="BPMK01000021">
    <property type="protein sequence ID" value="GIZ53823.1"/>
    <property type="molecule type" value="Genomic_DNA"/>
</dbReference>
<dbReference type="InterPro" id="IPR050238">
    <property type="entry name" value="DNA_Rep/Repair_Clamp_Loader"/>
</dbReference>
<organism evidence="14 15">
    <name type="scientific">Noviherbaspirillum aridicola</name>
    <dbReference type="NCBI Taxonomy" id="2849687"/>
    <lineage>
        <taxon>Bacteria</taxon>
        <taxon>Pseudomonadati</taxon>
        <taxon>Pseudomonadota</taxon>
        <taxon>Betaproteobacteria</taxon>
        <taxon>Burkholderiales</taxon>
        <taxon>Oxalobacteraceae</taxon>
        <taxon>Noviherbaspirillum</taxon>
    </lineage>
</organism>
<dbReference type="SUPFAM" id="SSF52540">
    <property type="entry name" value="P-loop containing nucleoside triphosphate hydrolases"/>
    <property type="match status" value="1"/>
</dbReference>
<evidence type="ECO:0000256" key="3">
    <source>
        <dbReference type="ARBA" id="ARBA00022695"/>
    </source>
</evidence>
<evidence type="ECO:0000256" key="2">
    <source>
        <dbReference type="ARBA" id="ARBA00022679"/>
    </source>
</evidence>
<protein>
    <recommendedName>
        <fullName evidence="11">DNA polymerase III subunit gamma/tau</fullName>
        <ecNumber evidence="11">2.7.7.7</ecNumber>
    </recommendedName>
</protein>
<keyword evidence="6 11" id="KW-0547">Nucleotide-binding</keyword>
<keyword evidence="8 11" id="KW-0067">ATP-binding</keyword>
<dbReference type="InterPro" id="IPR027417">
    <property type="entry name" value="P-loop_NTPase"/>
</dbReference>
<evidence type="ECO:0000256" key="1">
    <source>
        <dbReference type="ARBA" id="ARBA00006360"/>
    </source>
</evidence>
<comment type="function">
    <text evidence="11">DNA polymerase III is a complex, multichain enzyme responsible for most of the replicative synthesis in bacteria. This DNA polymerase also exhibits 3' to 5' exonuclease activity.</text>
</comment>
<dbReference type="InterPro" id="IPR008921">
    <property type="entry name" value="DNA_pol3_clamp-load_cplx_C"/>
</dbReference>
<dbReference type="NCBIfam" id="NF005942">
    <property type="entry name" value="PRK07994.1"/>
    <property type="match status" value="1"/>
</dbReference>
<proteinExistence type="inferred from homology"/>
<dbReference type="InterPro" id="IPR012763">
    <property type="entry name" value="DNA_pol_III_sug/sutau_N"/>
</dbReference>
<keyword evidence="3 11" id="KW-0548">Nucleotidyltransferase</keyword>
<dbReference type="InterPro" id="IPR003593">
    <property type="entry name" value="AAA+_ATPase"/>
</dbReference>
<comment type="catalytic activity">
    <reaction evidence="10 11">
        <text>DNA(n) + a 2'-deoxyribonucleoside 5'-triphosphate = DNA(n+1) + diphosphate</text>
        <dbReference type="Rhea" id="RHEA:22508"/>
        <dbReference type="Rhea" id="RHEA-COMP:17339"/>
        <dbReference type="Rhea" id="RHEA-COMP:17340"/>
        <dbReference type="ChEBI" id="CHEBI:33019"/>
        <dbReference type="ChEBI" id="CHEBI:61560"/>
        <dbReference type="ChEBI" id="CHEBI:173112"/>
        <dbReference type="EC" id="2.7.7.7"/>
    </reaction>
</comment>
<evidence type="ECO:0000256" key="6">
    <source>
        <dbReference type="ARBA" id="ARBA00022741"/>
    </source>
</evidence>
<keyword evidence="9 11" id="KW-0239">DNA-directed DNA polymerase</keyword>
<keyword evidence="5" id="KW-0479">Metal-binding</keyword>
<dbReference type="Proteomes" id="UP000887222">
    <property type="component" value="Unassembled WGS sequence"/>
</dbReference>
<dbReference type="PRINTS" id="PR00300">
    <property type="entry name" value="CLPPROTEASEA"/>
</dbReference>
<keyword evidence="15" id="KW-1185">Reference proteome</keyword>
<dbReference type="SMART" id="SM00382">
    <property type="entry name" value="AAA"/>
    <property type="match status" value="1"/>
</dbReference>
<comment type="similarity">
    <text evidence="1 11">Belongs to the DnaX/STICHEL family.</text>
</comment>
<dbReference type="EC" id="2.7.7.7" evidence="11"/>
<evidence type="ECO:0000256" key="11">
    <source>
        <dbReference type="RuleBase" id="RU364063"/>
    </source>
</evidence>
<sequence>MRALTHALDQQRLHHAYLFTGTRGVGKTTLSRILAKSLNCETGITAKPCGVCEACVAIDAGRFVDYIEMDAASNRGVDEMAQLLEQAIYAPSNARFKVYMIDEVHMLTNHAFNSMLKTLEEPPEHVKFILATTDPQKIPVTVLSRCLQFNLKQMPPGHIVGHLENILGQEQIAFDPPALRLLAQAAHGSMRDALSLTDQAIAYAAGTVTLEAVQGMLGALDQSYLVRVLDALAARDGAALLGVADEMATRSLSYNAALQDLGTLLHRIALAQTVPSALPGDLPEREDILRLGGQFEPEEVQLFYQIAVHGRNDLSLAPDEYAGFSMTLLRMLAFRPGVGGAEARPAAAAPAPAPRAASMPAAVAAPAASAAPAPSRPAGGMSPARAALEAARSGKAASAPARPAMPPAPPPWDDEVPPPRERAMPEPAEPAAQKKTEFRAAAPVVDDEVAVSERPPAPAPAVAAPPSAPVPVPSLGWNGDWPALAASLPLRGVVQQLAQQSELLQCEDGGSVLFKLRIPVDTLRTAGAVDKLAAALTEHFGKPARVETEIGAVRQTANAAAVAEREARQREAEQHMQGDPFVQALMREFGATIVPGSIKPA</sequence>
<dbReference type="InterPro" id="IPR038249">
    <property type="entry name" value="PolIII_tau_V_sf"/>
</dbReference>
<dbReference type="Pfam" id="PF12170">
    <property type="entry name" value="DNA_pol3_tau_5"/>
    <property type="match status" value="1"/>
</dbReference>
<comment type="subunit">
    <text evidence="11">DNA polymerase III contains a core (composed of alpha, epsilon and theta chains) that associates with a tau subunit. This core dimerizes to form the POLIII' complex. PolIII' associates with the gamma complex (composed of gamma, delta, delta', psi and chi chains) and with the beta chain to form the complete DNA polymerase III complex.</text>
</comment>
<reference evidence="14 15" key="1">
    <citation type="journal article" date="2022" name="Int. J. Syst. Evol. Microbiol.">
        <title>Noviherbaspirillum aridicola sp. nov., isolated from an arid soil in Pakistan.</title>
        <authorList>
            <person name="Khan I.U."/>
            <person name="Saqib M."/>
            <person name="Amin A."/>
            <person name="Hussain F."/>
            <person name="Li L."/>
            <person name="Liu Y.H."/>
            <person name="Fang B.Z."/>
            <person name="Ahmed I."/>
            <person name="Li W.J."/>
        </authorList>
    </citation>
    <scope>NUCLEOTIDE SEQUENCE [LARGE SCALE GENOMIC DNA]</scope>
    <source>
        <strain evidence="14 15">NCCP-691</strain>
    </source>
</reference>
<dbReference type="CDD" id="cd00009">
    <property type="entry name" value="AAA"/>
    <property type="match status" value="1"/>
</dbReference>
<evidence type="ECO:0000256" key="8">
    <source>
        <dbReference type="ARBA" id="ARBA00022840"/>
    </source>
</evidence>
<dbReference type="Pfam" id="PF13177">
    <property type="entry name" value="DNA_pol3_delta2"/>
    <property type="match status" value="1"/>
</dbReference>
<dbReference type="Gene3D" id="3.30.300.150">
    <property type="entry name" value="DNA polymerase III, tau subunit, domain V"/>
    <property type="match status" value="1"/>
</dbReference>
<evidence type="ECO:0000256" key="9">
    <source>
        <dbReference type="ARBA" id="ARBA00022932"/>
    </source>
</evidence>
<evidence type="ECO:0000259" key="13">
    <source>
        <dbReference type="SMART" id="SM00382"/>
    </source>
</evidence>
<feature type="region of interest" description="Disordered" evidence="12">
    <location>
        <begin position="370"/>
        <end position="439"/>
    </location>
</feature>
<dbReference type="InterPro" id="IPR021029">
    <property type="entry name" value="DNA_pol_III_tau_dom-5"/>
</dbReference>
<accession>A0ABQ4Q9C5</accession>
<dbReference type="InterPro" id="IPR022754">
    <property type="entry name" value="DNA_pol_III_gamma-3"/>
</dbReference>
<dbReference type="InterPro" id="IPR045085">
    <property type="entry name" value="HLD_clamp_pol_III_gamma_tau"/>
</dbReference>
<keyword evidence="2 11" id="KW-0808">Transferase</keyword>